<name>A0ABR3FK23_9AGAR</name>
<dbReference type="Proteomes" id="UP001465976">
    <property type="component" value="Unassembled WGS sequence"/>
</dbReference>
<gene>
    <name evidence="3" type="ORF">V5O48_006245</name>
</gene>
<feature type="transmembrane region" description="Helical" evidence="2">
    <location>
        <begin position="6"/>
        <end position="29"/>
    </location>
</feature>
<keyword evidence="2" id="KW-0812">Transmembrane</keyword>
<proteinExistence type="predicted"/>
<protein>
    <submittedName>
        <fullName evidence="3">Uncharacterized protein</fullName>
    </submittedName>
</protein>
<comment type="caution">
    <text evidence="3">The sequence shown here is derived from an EMBL/GenBank/DDBJ whole genome shotgun (WGS) entry which is preliminary data.</text>
</comment>
<keyword evidence="2" id="KW-0472">Membrane</keyword>
<feature type="region of interest" description="Disordered" evidence="1">
    <location>
        <begin position="191"/>
        <end position="221"/>
    </location>
</feature>
<keyword evidence="4" id="KW-1185">Reference proteome</keyword>
<evidence type="ECO:0000313" key="3">
    <source>
        <dbReference type="EMBL" id="KAL0575732.1"/>
    </source>
</evidence>
<keyword evidence="2" id="KW-1133">Transmembrane helix</keyword>
<dbReference type="EMBL" id="JBAHYK010000279">
    <property type="protein sequence ID" value="KAL0575732.1"/>
    <property type="molecule type" value="Genomic_DNA"/>
</dbReference>
<organism evidence="3 4">
    <name type="scientific">Marasmius crinis-equi</name>
    <dbReference type="NCBI Taxonomy" id="585013"/>
    <lineage>
        <taxon>Eukaryota</taxon>
        <taxon>Fungi</taxon>
        <taxon>Dikarya</taxon>
        <taxon>Basidiomycota</taxon>
        <taxon>Agaricomycotina</taxon>
        <taxon>Agaricomycetes</taxon>
        <taxon>Agaricomycetidae</taxon>
        <taxon>Agaricales</taxon>
        <taxon>Marasmiineae</taxon>
        <taxon>Marasmiaceae</taxon>
        <taxon>Marasmius</taxon>
    </lineage>
</organism>
<sequence>MSNNTGIIVGAVIGVVLLILILIPAIGYARRQKKKIARAPVIVSSLRDFIGASRGPSRRDQRDVERVFDEAEEESLIERRKFSMNENPYADTVGSSGGNRGFEYGNPQAFDTSRTKLEAIHEIQGQGARPTSGYSQLSFMGGSNPTAMPLPEPTTAPHMPLPLPLAMHRPSTPSLSRPISMIEGSGFEITKEPLSLDPDDNEEQKDAVSDLPNPFSNSKRSYTTASINSMVTSESAQTHGHGQLTVWDGVEACHRPEVTDADSKEEVQPLRIAKRVHVFDS</sequence>
<reference evidence="3 4" key="1">
    <citation type="submission" date="2024-02" db="EMBL/GenBank/DDBJ databases">
        <title>A draft genome for the cacao thread blight pathogen Marasmius crinis-equi.</title>
        <authorList>
            <person name="Cohen S.P."/>
            <person name="Baruah I.K."/>
            <person name="Amoako-Attah I."/>
            <person name="Bukari Y."/>
            <person name="Meinhardt L.W."/>
            <person name="Bailey B.A."/>
        </authorList>
    </citation>
    <scope>NUCLEOTIDE SEQUENCE [LARGE SCALE GENOMIC DNA]</scope>
    <source>
        <strain evidence="3 4">GH-76</strain>
    </source>
</reference>
<accession>A0ABR3FK23</accession>
<evidence type="ECO:0000256" key="2">
    <source>
        <dbReference type="SAM" id="Phobius"/>
    </source>
</evidence>
<evidence type="ECO:0000256" key="1">
    <source>
        <dbReference type="SAM" id="MobiDB-lite"/>
    </source>
</evidence>
<evidence type="ECO:0000313" key="4">
    <source>
        <dbReference type="Proteomes" id="UP001465976"/>
    </source>
</evidence>